<evidence type="ECO:0000313" key="3">
    <source>
        <dbReference type="Proteomes" id="UP000193067"/>
    </source>
</evidence>
<sequence>MSPPRGVAGRVVYEGVRGVTVLLCRLLLPYVVLLFLMLLFLCVSFRRSLWLLCRRLLARCTHLVTVVRIIPSSATITTTHILTVSTYVFMCILFVNKTELEGHWVQAWAVSLSWSYGMRKQQGIAIPRTTVT</sequence>
<evidence type="ECO:0000313" key="2">
    <source>
        <dbReference type="EMBL" id="OSC96351.1"/>
    </source>
</evidence>
<dbReference type="Proteomes" id="UP000193067">
    <property type="component" value="Unassembled WGS sequence"/>
</dbReference>
<accession>A0A1Y2I8X9</accession>
<keyword evidence="1" id="KW-0812">Transmembrane</keyword>
<protein>
    <submittedName>
        <fullName evidence="2">Uncharacterized protein</fullName>
    </submittedName>
</protein>
<keyword evidence="1" id="KW-0472">Membrane</keyword>
<dbReference type="EMBL" id="KZ084187">
    <property type="protein sequence ID" value="OSC96351.1"/>
    <property type="molecule type" value="Genomic_DNA"/>
</dbReference>
<evidence type="ECO:0000256" key="1">
    <source>
        <dbReference type="SAM" id="Phobius"/>
    </source>
</evidence>
<feature type="transmembrane region" description="Helical" evidence="1">
    <location>
        <begin position="27"/>
        <end position="45"/>
    </location>
</feature>
<proteinExistence type="predicted"/>
<organism evidence="2 3">
    <name type="scientific">Trametes coccinea (strain BRFM310)</name>
    <name type="common">Pycnoporus coccineus</name>
    <dbReference type="NCBI Taxonomy" id="1353009"/>
    <lineage>
        <taxon>Eukaryota</taxon>
        <taxon>Fungi</taxon>
        <taxon>Dikarya</taxon>
        <taxon>Basidiomycota</taxon>
        <taxon>Agaricomycotina</taxon>
        <taxon>Agaricomycetes</taxon>
        <taxon>Polyporales</taxon>
        <taxon>Polyporaceae</taxon>
        <taxon>Trametes</taxon>
    </lineage>
</organism>
<dbReference type="AlphaFoldDB" id="A0A1Y2I8X9"/>
<gene>
    <name evidence="2" type="ORF">PYCCODRAFT_90324</name>
</gene>
<keyword evidence="1" id="KW-1133">Transmembrane helix</keyword>
<name>A0A1Y2I8X9_TRAC3</name>
<keyword evidence="3" id="KW-1185">Reference proteome</keyword>
<reference evidence="2 3" key="1">
    <citation type="journal article" date="2015" name="Biotechnol. Biofuels">
        <title>Enhanced degradation of softwood versus hardwood by the white-rot fungus Pycnoporus coccineus.</title>
        <authorList>
            <person name="Couturier M."/>
            <person name="Navarro D."/>
            <person name="Chevret D."/>
            <person name="Henrissat B."/>
            <person name="Piumi F."/>
            <person name="Ruiz-Duenas F.J."/>
            <person name="Martinez A.T."/>
            <person name="Grigoriev I.V."/>
            <person name="Riley R."/>
            <person name="Lipzen A."/>
            <person name="Berrin J.G."/>
            <person name="Master E.R."/>
            <person name="Rosso M.N."/>
        </authorList>
    </citation>
    <scope>NUCLEOTIDE SEQUENCE [LARGE SCALE GENOMIC DNA]</scope>
    <source>
        <strain evidence="2 3">BRFM310</strain>
    </source>
</reference>